<dbReference type="SMART" id="SM00072">
    <property type="entry name" value="GuKc"/>
    <property type="match status" value="1"/>
</dbReference>
<sequence length="800" mass="88571">MLELQVNGTEGEMEYEEITLERGNSGLGFSIAGGTDNPHIGDDPSIFITKIIPGGAAAQDGRLRVNDSILFVNEVDVREVTHSAAVEALKEAGSIVRLYVMRRKPPAEKVMEIKLIKGPKGLGFSIAGGVGNQHIPGDNSIYVTKIIEGGAAHKDGRLQIGDKILAVNSVGLEDVMHEDAVAALKNTYDVVYLKVAKPSNAYLSDSYAPPDITTSSDVTYKFLTPDVTDLISLSTSPWRLWQNTSVPPNCGSLGPPGEKVGWQVLFPSRHFHLHPMSSSAYSQHLDNEISHSSYLGTDYPTAMTPTSPRRYSPVAKDLLGEEDIPREPRRIVIHRGSTGLGFNIVGGEDGEGIFISFILAGGPADLSGELRKGDQILSVRKGLPLPAPPPPLPAPSPPYRCTTPSPQGTAQSSCGGVWVSCSLVLLWDHSLLHLDPEVNGVDLRNASHEQAAIALKNAGQTVTIIAQYKPEEYSRFEAKIHDLREQLMNSSLGSGTASLRSNPKRGFYIRALFDYDKTKDCGFLSQALSFRFGDVLHVIDASDEEWWQARRVHSDSETDDIGFIPSKRRVERREWSRLKAKDWGSSSGSQGREDSVLSYETVTQMEVHYARPIIILGPTKDRANDDLLSEFPDKFGSCVPHTTRPKREYEIDGRDYHFVSSREKMEKDIQAHKFIEAGQYNSHLYGTSVQSVREVAEQGKHCILDVSANAVRRLQAAHLHPIAIFIRPRSLENVLEINKRITEEQARKAFDRATKLEQEFTECFSAIVEGDSFEEIYHKVKRVIEDLSGPYIWVPARERL</sequence>
<evidence type="ECO:0000313" key="7">
    <source>
        <dbReference type="EMBL" id="KAK2111268.1"/>
    </source>
</evidence>
<feature type="domain" description="PDZ" evidence="6">
    <location>
        <begin position="112"/>
        <end position="199"/>
    </location>
</feature>
<dbReference type="SMART" id="SM00228">
    <property type="entry name" value="PDZ"/>
    <property type="match status" value="3"/>
</dbReference>
<feature type="domain" description="PDZ" evidence="6">
    <location>
        <begin position="330"/>
        <end position="379"/>
    </location>
</feature>
<reference evidence="7 8" key="1">
    <citation type="submission" date="2023-05" db="EMBL/GenBank/DDBJ databases">
        <title>B98-5 Cell Line De Novo Hybrid Assembly: An Optical Mapping Approach.</title>
        <authorList>
            <person name="Kananen K."/>
            <person name="Auerbach J.A."/>
            <person name="Kautto E."/>
            <person name="Blachly J.S."/>
        </authorList>
    </citation>
    <scope>NUCLEOTIDE SEQUENCE [LARGE SCALE GENOMIC DNA]</scope>
    <source>
        <strain evidence="7">B95-8</strain>
        <tissue evidence="7">Cell line</tissue>
    </source>
</reference>
<dbReference type="InterPro" id="IPR050614">
    <property type="entry name" value="Synaptic_Scaffolding_LAP-MAGUK"/>
</dbReference>
<evidence type="ECO:0000259" key="5">
    <source>
        <dbReference type="PROSITE" id="PS50052"/>
    </source>
</evidence>
<dbReference type="PROSITE" id="PS00856">
    <property type="entry name" value="GUANYLATE_KINASE_1"/>
    <property type="match status" value="1"/>
</dbReference>
<dbReference type="PROSITE" id="PS50106">
    <property type="entry name" value="PDZ"/>
    <property type="match status" value="3"/>
</dbReference>
<keyword evidence="2" id="KW-0677">Repeat</keyword>
<feature type="domain" description="Guanylate kinase-like" evidence="5">
    <location>
        <begin position="610"/>
        <end position="785"/>
    </location>
</feature>
<dbReference type="Gene3D" id="3.40.50.300">
    <property type="entry name" value="P-loop containing nucleotide triphosphate hydrolases"/>
    <property type="match status" value="1"/>
</dbReference>
<dbReference type="CDD" id="cd06795">
    <property type="entry name" value="PDZ3_Dlg1-2-4-like"/>
    <property type="match status" value="1"/>
</dbReference>
<dbReference type="Gene3D" id="2.30.30.40">
    <property type="entry name" value="SH3 Domains"/>
    <property type="match status" value="1"/>
</dbReference>
<dbReference type="EMBL" id="JASSZA010000005">
    <property type="protein sequence ID" value="KAK2111268.1"/>
    <property type="molecule type" value="Genomic_DNA"/>
</dbReference>
<protein>
    <submittedName>
        <fullName evidence="7">Disks large 4</fullName>
    </submittedName>
</protein>
<dbReference type="SUPFAM" id="SSF50044">
    <property type="entry name" value="SH3-domain"/>
    <property type="match status" value="1"/>
</dbReference>
<comment type="caution">
    <text evidence="7">The sequence shown here is derived from an EMBL/GenBank/DDBJ whole genome shotgun (WGS) entry which is preliminary data.</text>
</comment>
<dbReference type="Gene3D" id="3.30.63.10">
    <property type="entry name" value="Guanylate Kinase phosphate binding domain"/>
    <property type="match status" value="1"/>
</dbReference>
<evidence type="ECO:0000259" key="4">
    <source>
        <dbReference type="PROSITE" id="PS50002"/>
    </source>
</evidence>
<evidence type="ECO:0000256" key="3">
    <source>
        <dbReference type="PROSITE-ProRule" id="PRU00192"/>
    </source>
</evidence>
<proteinExistence type="predicted"/>
<dbReference type="InterPro" id="IPR036034">
    <property type="entry name" value="PDZ_sf"/>
</dbReference>
<dbReference type="PIRSF" id="PIRSF001741">
    <property type="entry name" value="MAGUK_DLGH"/>
    <property type="match status" value="1"/>
</dbReference>
<evidence type="ECO:0000256" key="1">
    <source>
        <dbReference type="ARBA" id="ARBA00022443"/>
    </source>
</evidence>
<dbReference type="Gene3D" id="2.30.42.10">
    <property type="match status" value="3"/>
</dbReference>
<dbReference type="CDD" id="cd12030">
    <property type="entry name" value="SH3_DLG4"/>
    <property type="match status" value="1"/>
</dbReference>
<evidence type="ECO:0000313" key="8">
    <source>
        <dbReference type="Proteomes" id="UP001266305"/>
    </source>
</evidence>
<accession>A0ABQ9VPG9</accession>
<dbReference type="SUPFAM" id="SSF50156">
    <property type="entry name" value="PDZ domain-like"/>
    <property type="match status" value="4"/>
</dbReference>
<dbReference type="PROSITE" id="PS50002">
    <property type="entry name" value="SH3"/>
    <property type="match status" value="1"/>
</dbReference>
<organism evidence="7 8">
    <name type="scientific">Saguinus oedipus</name>
    <name type="common">Cotton-top tamarin</name>
    <name type="synonym">Oedipomidas oedipus</name>
    <dbReference type="NCBI Taxonomy" id="9490"/>
    <lineage>
        <taxon>Eukaryota</taxon>
        <taxon>Metazoa</taxon>
        <taxon>Chordata</taxon>
        <taxon>Craniata</taxon>
        <taxon>Vertebrata</taxon>
        <taxon>Euteleostomi</taxon>
        <taxon>Mammalia</taxon>
        <taxon>Eutheria</taxon>
        <taxon>Euarchontoglires</taxon>
        <taxon>Primates</taxon>
        <taxon>Haplorrhini</taxon>
        <taxon>Platyrrhini</taxon>
        <taxon>Cebidae</taxon>
        <taxon>Callitrichinae</taxon>
        <taxon>Saguinus</taxon>
    </lineage>
</organism>
<dbReference type="SMART" id="SM00326">
    <property type="entry name" value="SH3"/>
    <property type="match status" value="1"/>
</dbReference>
<feature type="domain" description="PDZ" evidence="6">
    <location>
        <begin position="17"/>
        <end position="104"/>
    </location>
</feature>
<evidence type="ECO:0000256" key="2">
    <source>
        <dbReference type="ARBA" id="ARBA00022737"/>
    </source>
</evidence>
<name>A0ABQ9VPG9_SAGOE</name>
<feature type="domain" description="SH3" evidence="4">
    <location>
        <begin position="504"/>
        <end position="574"/>
    </location>
</feature>
<dbReference type="InterPro" id="IPR001478">
    <property type="entry name" value="PDZ"/>
</dbReference>
<dbReference type="InterPro" id="IPR008144">
    <property type="entry name" value="Guanylate_kin-like_dom"/>
</dbReference>
<dbReference type="Pfam" id="PF10600">
    <property type="entry name" value="PDZ_assoc"/>
    <property type="match status" value="1"/>
</dbReference>
<keyword evidence="8" id="KW-1185">Reference proteome</keyword>
<dbReference type="CDD" id="cd06723">
    <property type="entry name" value="PDZ1_Dlg1-2-4-like"/>
    <property type="match status" value="1"/>
</dbReference>
<dbReference type="InterPro" id="IPR019583">
    <property type="entry name" value="DLG1-4_PDZ_assoc"/>
</dbReference>
<dbReference type="Pfam" id="PF00018">
    <property type="entry name" value="SH3_1"/>
    <property type="match status" value="1"/>
</dbReference>
<keyword evidence="1 3" id="KW-0728">SH3 domain</keyword>
<dbReference type="InterPro" id="IPR027417">
    <property type="entry name" value="P-loop_NTPase"/>
</dbReference>
<dbReference type="InterPro" id="IPR008145">
    <property type="entry name" value="GK/Ca_channel_bsu"/>
</dbReference>
<evidence type="ECO:0000259" key="6">
    <source>
        <dbReference type="PROSITE" id="PS50106"/>
    </source>
</evidence>
<dbReference type="SUPFAM" id="SSF52540">
    <property type="entry name" value="P-loop containing nucleoside triphosphate hydrolases"/>
    <property type="match status" value="1"/>
</dbReference>
<gene>
    <name evidence="7" type="primary">DLG4</name>
    <name evidence="7" type="ORF">P7K49_011014</name>
</gene>
<dbReference type="Pfam" id="PF00625">
    <property type="entry name" value="Guanylate_kin"/>
    <property type="match status" value="1"/>
</dbReference>
<dbReference type="Pfam" id="PF00595">
    <property type="entry name" value="PDZ"/>
    <property type="match status" value="3"/>
</dbReference>
<dbReference type="Proteomes" id="UP001266305">
    <property type="component" value="Unassembled WGS sequence"/>
</dbReference>
<dbReference type="PANTHER" id="PTHR23119">
    <property type="entry name" value="DISCS LARGE"/>
    <property type="match status" value="1"/>
</dbReference>
<dbReference type="CDD" id="cd00071">
    <property type="entry name" value="GMPK"/>
    <property type="match status" value="1"/>
</dbReference>
<dbReference type="PROSITE" id="PS50052">
    <property type="entry name" value="GUANYLATE_KINASE_2"/>
    <property type="match status" value="1"/>
</dbReference>
<dbReference type="CDD" id="cd06724">
    <property type="entry name" value="PDZ2_Dlg1-2-4-like"/>
    <property type="match status" value="1"/>
</dbReference>
<dbReference type="PANTHER" id="PTHR23119:SF33">
    <property type="entry name" value="DISKS LARGE HOMOLOG 4"/>
    <property type="match status" value="1"/>
</dbReference>
<dbReference type="InterPro" id="IPR020590">
    <property type="entry name" value="Guanylate_kinase_CS"/>
</dbReference>
<dbReference type="InterPro" id="IPR016313">
    <property type="entry name" value="DLG1-like"/>
</dbReference>
<dbReference type="InterPro" id="IPR001452">
    <property type="entry name" value="SH3_domain"/>
</dbReference>
<dbReference type="InterPro" id="IPR036028">
    <property type="entry name" value="SH3-like_dom_sf"/>
</dbReference>